<proteinExistence type="predicted"/>
<reference evidence="2 3" key="1">
    <citation type="submission" date="2019-12" db="EMBL/GenBank/DDBJ databases">
        <title>Nitratireductor arenosus sp. nov., Isolated from sea sand, Jeju island, South Korea.</title>
        <authorList>
            <person name="Kim W."/>
        </authorList>
    </citation>
    <scope>NUCLEOTIDE SEQUENCE [LARGE SCALE GENOMIC DNA]</scope>
    <source>
        <strain evidence="2 3">CAU 1489</strain>
    </source>
</reference>
<feature type="chain" id="PRO_5033016633" description="Secreted protein" evidence="1">
    <location>
        <begin position="21"/>
        <end position="139"/>
    </location>
</feature>
<name>A0A844QM83_9HYPH</name>
<dbReference type="AlphaFoldDB" id="A0A844QM83"/>
<keyword evidence="1" id="KW-0732">Signal</keyword>
<protein>
    <recommendedName>
        <fullName evidence="4">Secreted protein</fullName>
    </recommendedName>
</protein>
<dbReference type="EMBL" id="WPHG01000004">
    <property type="protein sequence ID" value="MVA99060.1"/>
    <property type="molecule type" value="Genomic_DNA"/>
</dbReference>
<gene>
    <name evidence="2" type="ORF">GN330_17565</name>
</gene>
<evidence type="ECO:0000256" key="1">
    <source>
        <dbReference type="SAM" id="SignalP"/>
    </source>
</evidence>
<evidence type="ECO:0000313" key="3">
    <source>
        <dbReference type="Proteomes" id="UP000463224"/>
    </source>
</evidence>
<sequence>MVFLTSLFLALHVPTAPAGADNGTGGIAFVQAPEQSSGVCAAGNPDKGFACARQKCAEGGAAAGDCLRVAWCYPAGWSVDVFMQHREGPHWHDYSCGWVSRQAALKAAEVKCDPAFADTLIECAPVMLWSPEGVEQPVE</sequence>
<dbReference type="Proteomes" id="UP000463224">
    <property type="component" value="Unassembled WGS sequence"/>
</dbReference>
<feature type="signal peptide" evidence="1">
    <location>
        <begin position="1"/>
        <end position="20"/>
    </location>
</feature>
<organism evidence="2 3">
    <name type="scientific">Nitratireductor arenosus</name>
    <dbReference type="NCBI Taxonomy" id="2682096"/>
    <lineage>
        <taxon>Bacteria</taxon>
        <taxon>Pseudomonadati</taxon>
        <taxon>Pseudomonadota</taxon>
        <taxon>Alphaproteobacteria</taxon>
        <taxon>Hyphomicrobiales</taxon>
        <taxon>Phyllobacteriaceae</taxon>
        <taxon>Nitratireductor</taxon>
    </lineage>
</organism>
<evidence type="ECO:0000313" key="2">
    <source>
        <dbReference type="EMBL" id="MVA99060.1"/>
    </source>
</evidence>
<comment type="caution">
    <text evidence="2">The sequence shown here is derived from an EMBL/GenBank/DDBJ whole genome shotgun (WGS) entry which is preliminary data.</text>
</comment>
<keyword evidence="3" id="KW-1185">Reference proteome</keyword>
<evidence type="ECO:0008006" key="4">
    <source>
        <dbReference type="Google" id="ProtNLM"/>
    </source>
</evidence>
<accession>A0A844QM83</accession>